<keyword evidence="3" id="KW-1185">Reference proteome</keyword>
<dbReference type="AlphaFoldDB" id="A0AAV4SZ10"/>
<comment type="caution">
    <text evidence="2">The sequence shown here is derived from an EMBL/GenBank/DDBJ whole genome shotgun (WGS) entry which is preliminary data.</text>
</comment>
<evidence type="ECO:0000313" key="2">
    <source>
        <dbReference type="EMBL" id="GIY39683.1"/>
    </source>
</evidence>
<evidence type="ECO:0000256" key="1">
    <source>
        <dbReference type="SAM" id="MobiDB-lite"/>
    </source>
</evidence>
<protein>
    <submittedName>
        <fullName evidence="2">Uncharacterized protein</fullName>
    </submittedName>
</protein>
<dbReference type="EMBL" id="BPLQ01008836">
    <property type="protein sequence ID" value="GIY39683.1"/>
    <property type="molecule type" value="Genomic_DNA"/>
</dbReference>
<accession>A0AAV4SZ10</accession>
<reference evidence="2 3" key="1">
    <citation type="submission" date="2021-06" db="EMBL/GenBank/DDBJ databases">
        <title>Caerostris darwini draft genome.</title>
        <authorList>
            <person name="Kono N."/>
            <person name="Arakawa K."/>
        </authorList>
    </citation>
    <scope>NUCLEOTIDE SEQUENCE [LARGE SCALE GENOMIC DNA]</scope>
</reference>
<evidence type="ECO:0000313" key="3">
    <source>
        <dbReference type="Proteomes" id="UP001054837"/>
    </source>
</evidence>
<feature type="region of interest" description="Disordered" evidence="1">
    <location>
        <begin position="10"/>
        <end position="29"/>
    </location>
</feature>
<organism evidence="2 3">
    <name type="scientific">Caerostris darwini</name>
    <dbReference type="NCBI Taxonomy" id="1538125"/>
    <lineage>
        <taxon>Eukaryota</taxon>
        <taxon>Metazoa</taxon>
        <taxon>Ecdysozoa</taxon>
        <taxon>Arthropoda</taxon>
        <taxon>Chelicerata</taxon>
        <taxon>Arachnida</taxon>
        <taxon>Araneae</taxon>
        <taxon>Araneomorphae</taxon>
        <taxon>Entelegynae</taxon>
        <taxon>Araneoidea</taxon>
        <taxon>Araneidae</taxon>
        <taxon>Caerostris</taxon>
    </lineage>
</organism>
<proteinExistence type="predicted"/>
<sequence length="145" mass="16533">MTSDPCVTWTCIDPAPEREKPPKNGRESSRIATGHCFLEMFEVSDVILSPTHEKQPPLDLGPPDLDLTLLERVRHQVKDPEIFNGIPEISAKDECRAVQHPISRGLCHRYLSTASLKKILDKQLPTYSEEWKTKLYNLPARFNIV</sequence>
<gene>
    <name evidence="2" type="ORF">CDAR_271421</name>
</gene>
<feature type="compositionally biased region" description="Basic and acidic residues" evidence="1">
    <location>
        <begin position="15"/>
        <end position="29"/>
    </location>
</feature>
<name>A0AAV4SZ10_9ARAC</name>
<dbReference type="Proteomes" id="UP001054837">
    <property type="component" value="Unassembled WGS sequence"/>
</dbReference>